<dbReference type="Proteomes" id="UP001407347">
    <property type="component" value="Unassembled WGS sequence"/>
</dbReference>
<keyword evidence="5" id="KW-1185">Reference proteome</keyword>
<feature type="chain" id="PRO_5047536149" evidence="2">
    <location>
        <begin position="33"/>
        <end position="265"/>
    </location>
</feature>
<dbReference type="InterPro" id="IPR001638">
    <property type="entry name" value="Solute-binding_3/MltF_N"/>
</dbReference>
<evidence type="ECO:0000313" key="4">
    <source>
        <dbReference type="EMBL" id="MEN3234488.1"/>
    </source>
</evidence>
<dbReference type="SUPFAM" id="SSF53850">
    <property type="entry name" value="Periplasmic binding protein-like II"/>
    <property type="match status" value="1"/>
</dbReference>
<dbReference type="PANTHER" id="PTHR35936">
    <property type="entry name" value="MEMBRANE-BOUND LYTIC MUREIN TRANSGLYCOSYLASE F"/>
    <property type="match status" value="1"/>
</dbReference>
<accession>A0ABU9ZSL7</accession>
<gene>
    <name evidence="4" type="ORF">PUR29_12895</name>
</gene>
<evidence type="ECO:0000313" key="5">
    <source>
        <dbReference type="Proteomes" id="UP001407347"/>
    </source>
</evidence>
<feature type="signal peptide" evidence="2">
    <location>
        <begin position="1"/>
        <end position="32"/>
    </location>
</feature>
<comment type="caution">
    <text evidence="4">The sequence shown here is derived from an EMBL/GenBank/DDBJ whole genome shotgun (WGS) entry which is preliminary data.</text>
</comment>
<feature type="domain" description="Solute-binding protein family 3/N-terminal" evidence="3">
    <location>
        <begin position="43"/>
        <end position="263"/>
    </location>
</feature>
<evidence type="ECO:0000256" key="1">
    <source>
        <dbReference type="ARBA" id="ARBA00022729"/>
    </source>
</evidence>
<protein>
    <submittedName>
        <fullName evidence="4">Transporter substrate-binding domain-containing protein</fullName>
    </submittedName>
</protein>
<dbReference type="PANTHER" id="PTHR35936:SF19">
    <property type="entry name" value="AMINO-ACID-BINDING PROTEIN YXEM-RELATED"/>
    <property type="match status" value="1"/>
</dbReference>
<reference evidence="4 5" key="1">
    <citation type="journal article" date="2023" name="PLoS ONE">
        <title>Complete genome assembly of Hawai'i environmental nontuberculous mycobacteria reveals unexpected co-isolation with methylobacteria.</title>
        <authorList>
            <person name="Hendrix J."/>
            <person name="Epperson L.E."/>
            <person name="Tong E.I."/>
            <person name="Chan Y.L."/>
            <person name="Hasan N.A."/>
            <person name="Dawrs S.N."/>
            <person name="Norton G.J."/>
            <person name="Virdi R."/>
            <person name="Crooks J.L."/>
            <person name="Chan E.D."/>
            <person name="Honda J.R."/>
            <person name="Strong M."/>
        </authorList>
    </citation>
    <scope>NUCLEOTIDE SEQUENCE [LARGE SCALE GENOMIC DNA]</scope>
    <source>
        <strain evidence="4 5">NJH_HI04-1</strain>
    </source>
</reference>
<keyword evidence="1 2" id="KW-0732">Signal</keyword>
<evidence type="ECO:0000256" key="2">
    <source>
        <dbReference type="SAM" id="SignalP"/>
    </source>
</evidence>
<dbReference type="EMBL" id="JAQYXP010000002">
    <property type="protein sequence ID" value="MEN3234488.1"/>
    <property type="molecule type" value="Genomic_DNA"/>
</dbReference>
<dbReference type="Gene3D" id="3.40.190.10">
    <property type="entry name" value="Periplasmic binding protein-like II"/>
    <property type="match status" value="2"/>
</dbReference>
<sequence length="265" mass="28539">MTTTQKVRAVTMRKFVGAMYVLAALAAVPAQARPLAAIKQDGTLRVGLTGDYAPYSLRLPDGSIKGADVVMAGELARALGVKVEIVPTTWKTLKDDLLADRYDVAMGGVSVTPDRASVADFSVPVLTDGKRPIVRCADKGRFVTIKDIDKPEVRVVVNPGGTNQRFADANFPHASVRVFPDNRAIFKEVAEGRADLMVTDGAEVDYQSRLNAGVLCPAAVPDTFDKADKAYWMTRDPALKAAVDEWLTRTLKSGAYQKALAKAAE</sequence>
<dbReference type="Pfam" id="PF00497">
    <property type="entry name" value="SBP_bac_3"/>
    <property type="match status" value="1"/>
</dbReference>
<proteinExistence type="predicted"/>
<dbReference type="SMART" id="SM00062">
    <property type="entry name" value="PBPb"/>
    <property type="match status" value="1"/>
</dbReference>
<name>A0ABU9ZSL7_9HYPH</name>
<organism evidence="4 5">
    <name type="scientific">Methylobacterium ajmalii</name>
    <dbReference type="NCBI Taxonomy" id="2738439"/>
    <lineage>
        <taxon>Bacteria</taxon>
        <taxon>Pseudomonadati</taxon>
        <taxon>Pseudomonadota</taxon>
        <taxon>Alphaproteobacteria</taxon>
        <taxon>Hyphomicrobiales</taxon>
        <taxon>Methylobacteriaceae</taxon>
        <taxon>Methylobacterium</taxon>
    </lineage>
</organism>
<evidence type="ECO:0000259" key="3">
    <source>
        <dbReference type="SMART" id="SM00062"/>
    </source>
</evidence>